<dbReference type="SUPFAM" id="SSF53850">
    <property type="entry name" value="Periplasmic binding protein-like II"/>
    <property type="match status" value="1"/>
</dbReference>
<evidence type="ECO:0000313" key="3">
    <source>
        <dbReference type="EMBL" id="TFZ01264.1"/>
    </source>
</evidence>
<dbReference type="Pfam" id="PF03401">
    <property type="entry name" value="TctC"/>
    <property type="match status" value="1"/>
</dbReference>
<dbReference type="Gene3D" id="3.40.190.10">
    <property type="entry name" value="Periplasmic binding protein-like II"/>
    <property type="match status" value="1"/>
</dbReference>
<comment type="caution">
    <text evidence="3">The sequence shown here is derived from an EMBL/GenBank/DDBJ whole genome shotgun (WGS) entry which is preliminary data.</text>
</comment>
<protein>
    <submittedName>
        <fullName evidence="3">Tripartite tricarboxylate transporter substrate binding protein</fullName>
    </submittedName>
</protein>
<evidence type="ECO:0000313" key="4">
    <source>
        <dbReference type="Proteomes" id="UP000297564"/>
    </source>
</evidence>
<dbReference type="PIRSF" id="PIRSF017082">
    <property type="entry name" value="YflP"/>
    <property type="match status" value="1"/>
</dbReference>
<dbReference type="AlphaFoldDB" id="A0A4Z0BS28"/>
<dbReference type="InterPro" id="IPR042100">
    <property type="entry name" value="Bug_dom1"/>
</dbReference>
<dbReference type="OrthoDB" id="8900063at2"/>
<evidence type="ECO:0000256" key="1">
    <source>
        <dbReference type="ARBA" id="ARBA00006987"/>
    </source>
</evidence>
<feature type="signal peptide" evidence="2">
    <location>
        <begin position="1"/>
        <end position="19"/>
    </location>
</feature>
<sequence>MKQLNTLVAGLLAGTLALAQAPGAVGPLTVLVGGPPGTPGDTVARALSEPLAAELGRPVVVENRPGAAGTIAIAAVSRAPRDGSTLGVFALQAAAAPSLLKSVGYDTAALQPVRQLSQVSNVLVVRHDHPARTLAEVLEGARAGALTYASGGNGTPAHLAAELFRQRAGVALRHVPFNGPVAGLAALAGGHVDLMFATVPAALPLLRAGKVRALATTASQRLPQLPEVPTLAESGMAEASLRDWHGLVAPMGTPAAEVEHLAAAVGRALARPAVRERLVAAGLEPVADSGPVPFRRFVDAEMLRWSEVIRQAGITAQ</sequence>
<reference evidence="3 4" key="1">
    <citation type="submission" date="2019-03" db="EMBL/GenBank/DDBJ databases">
        <title>Ramlibacter rhizophilus CCTCC AB2015357, whole genome shotgun sequence.</title>
        <authorList>
            <person name="Zhang X."/>
            <person name="Feng G."/>
            <person name="Zhu H."/>
        </authorList>
    </citation>
    <scope>NUCLEOTIDE SEQUENCE [LARGE SCALE GENOMIC DNA]</scope>
    <source>
        <strain evidence="3 4">CCTCC AB2015357</strain>
    </source>
</reference>
<organism evidence="3 4">
    <name type="scientific">Ramlibacter rhizophilus</name>
    <dbReference type="NCBI Taxonomy" id="1781167"/>
    <lineage>
        <taxon>Bacteria</taxon>
        <taxon>Pseudomonadati</taxon>
        <taxon>Pseudomonadota</taxon>
        <taxon>Betaproteobacteria</taxon>
        <taxon>Burkholderiales</taxon>
        <taxon>Comamonadaceae</taxon>
        <taxon>Ramlibacter</taxon>
    </lineage>
</organism>
<name>A0A4Z0BS28_9BURK</name>
<dbReference type="EMBL" id="SMLL01000003">
    <property type="protein sequence ID" value="TFZ01264.1"/>
    <property type="molecule type" value="Genomic_DNA"/>
</dbReference>
<proteinExistence type="inferred from homology"/>
<accession>A0A4Z0BS28</accession>
<keyword evidence="2" id="KW-0732">Signal</keyword>
<keyword evidence="4" id="KW-1185">Reference proteome</keyword>
<gene>
    <name evidence="3" type="ORF">EZ242_07735</name>
</gene>
<dbReference type="PANTHER" id="PTHR42928">
    <property type="entry name" value="TRICARBOXYLATE-BINDING PROTEIN"/>
    <property type="match status" value="1"/>
</dbReference>
<dbReference type="Proteomes" id="UP000297564">
    <property type="component" value="Unassembled WGS sequence"/>
</dbReference>
<feature type="chain" id="PRO_5021334492" evidence="2">
    <location>
        <begin position="20"/>
        <end position="317"/>
    </location>
</feature>
<dbReference type="Gene3D" id="3.40.190.150">
    <property type="entry name" value="Bordetella uptake gene, domain 1"/>
    <property type="match status" value="1"/>
</dbReference>
<dbReference type="InterPro" id="IPR005064">
    <property type="entry name" value="BUG"/>
</dbReference>
<comment type="similarity">
    <text evidence="1">Belongs to the UPF0065 (bug) family.</text>
</comment>
<dbReference type="RefSeq" id="WP_135284562.1">
    <property type="nucleotide sequence ID" value="NZ_SMLL01000003.1"/>
</dbReference>
<dbReference type="PANTHER" id="PTHR42928:SF5">
    <property type="entry name" value="BLR1237 PROTEIN"/>
    <property type="match status" value="1"/>
</dbReference>
<evidence type="ECO:0000256" key="2">
    <source>
        <dbReference type="SAM" id="SignalP"/>
    </source>
</evidence>